<organism evidence="1">
    <name type="scientific">marine sediment metagenome</name>
    <dbReference type="NCBI Taxonomy" id="412755"/>
    <lineage>
        <taxon>unclassified sequences</taxon>
        <taxon>metagenomes</taxon>
        <taxon>ecological metagenomes</taxon>
    </lineage>
</organism>
<feature type="non-terminal residue" evidence="1">
    <location>
        <position position="1"/>
    </location>
</feature>
<evidence type="ECO:0000313" key="1">
    <source>
        <dbReference type="EMBL" id="GAG61261.1"/>
    </source>
</evidence>
<gene>
    <name evidence="1" type="ORF">S01H4_10063</name>
</gene>
<dbReference type="EMBL" id="BART01003773">
    <property type="protein sequence ID" value="GAG61261.1"/>
    <property type="molecule type" value="Genomic_DNA"/>
</dbReference>
<proteinExistence type="predicted"/>
<reference evidence="1" key="1">
    <citation type="journal article" date="2014" name="Front. Microbiol.">
        <title>High frequency of phylogenetically diverse reductive dehalogenase-homologous genes in deep subseafloor sedimentary metagenomes.</title>
        <authorList>
            <person name="Kawai M."/>
            <person name="Futagami T."/>
            <person name="Toyoda A."/>
            <person name="Takaki Y."/>
            <person name="Nishi S."/>
            <person name="Hori S."/>
            <person name="Arai W."/>
            <person name="Tsubouchi T."/>
            <person name="Morono Y."/>
            <person name="Uchiyama I."/>
            <person name="Ito T."/>
            <person name="Fujiyama A."/>
            <person name="Inagaki F."/>
            <person name="Takami H."/>
        </authorList>
    </citation>
    <scope>NUCLEOTIDE SEQUENCE</scope>
    <source>
        <strain evidence="1">Expedition CK06-06</strain>
    </source>
</reference>
<comment type="caution">
    <text evidence="1">The sequence shown here is derived from an EMBL/GenBank/DDBJ whole genome shotgun (WGS) entry which is preliminary data.</text>
</comment>
<accession>X1AMX6</accession>
<protein>
    <submittedName>
        <fullName evidence="1">Uncharacterized protein</fullName>
    </submittedName>
</protein>
<sequence length="58" mass="6567">DEDGLVGSETIKSLNNLKRSLERGTNYHIPERKIIRQTKPIICIDPGHEPCNPVPLIF</sequence>
<dbReference type="AlphaFoldDB" id="X1AMX6"/>
<name>X1AMX6_9ZZZZ</name>